<name>A0A382ENS7_9ZZZZ</name>
<dbReference type="EC" id="2.7.7.60" evidence="3"/>
<dbReference type="Gene3D" id="3.90.550.10">
    <property type="entry name" value="Spore Coat Polysaccharide Biosynthesis Protein SpsA, Chain A"/>
    <property type="match status" value="1"/>
</dbReference>
<evidence type="ECO:0000256" key="1">
    <source>
        <dbReference type="ARBA" id="ARBA00004787"/>
    </source>
</evidence>
<dbReference type="InterPro" id="IPR050088">
    <property type="entry name" value="IspD/TarI_cytidylyltransf_bact"/>
</dbReference>
<dbReference type="PROSITE" id="PS01295">
    <property type="entry name" value="ISPD"/>
    <property type="match status" value="1"/>
</dbReference>
<sequence>MPTAAIIPAAGTGVRFGEEKQFKLLEQKPLIFHTLSSFLQSKEIKEIVLVVSKDRLSITKKAMSSSLRKKNIKVVLGGRHRQDSVYEGLKAVSQSCNIVCIHDGARPFVSTELIESTIRACKKFDGAVAAVKATDTVKLVTHGGTVQKTLDRDKIWFAQTPQTFKKQELSQALLSAQKKNISGTDEAMIMEIMGYSIAIVEGSNQNIKITTREDWIHAKAILNSISLVENS</sequence>
<dbReference type="GO" id="GO:0019288">
    <property type="term" value="P:isopentenyl diphosphate biosynthetic process, methylerythritol 4-phosphate pathway"/>
    <property type="evidence" value="ECO:0007669"/>
    <property type="project" value="UniProtKB-UniPathway"/>
</dbReference>
<evidence type="ECO:0000256" key="6">
    <source>
        <dbReference type="ARBA" id="ARBA00023229"/>
    </source>
</evidence>
<keyword evidence="6" id="KW-0414">Isoprene biosynthesis</keyword>
<evidence type="ECO:0000256" key="3">
    <source>
        <dbReference type="ARBA" id="ARBA00012526"/>
    </source>
</evidence>
<evidence type="ECO:0000256" key="4">
    <source>
        <dbReference type="ARBA" id="ARBA00022679"/>
    </source>
</evidence>
<comment type="similarity">
    <text evidence="2">Belongs to the IspD/TarI cytidylyltransferase family. IspD subfamily.</text>
</comment>
<dbReference type="Pfam" id="PF01128">
    <property type="entry name" value="IspD"/>
    <property type="match status" value="1"/>
</dbReference>
<dbReference type="AlphaFoldDB" id="A0A382ENS7"/>
<dbReference type="PANTHER" id="PTHR32125:SF4">
    <property type="entry name" value="2-C-METHYL-D-ERYTHRITOL 4-PHOSPHATE CYTIDYLYLTRANSFERASE, CHLOROPLASTIC"/>
    <property type="match status" value="1"/>
</dbReference>
<dbReference type="NCBIfam" id="TIGR00453">
    <property type="entry name" value="ispD"/>
    <property type="match status" value="1"/>
</dbReference>
<dbReference type="CDD" id="cd02516">
    <property type="entry name" value="CDP-ME_synthetase"/>
    <property type="match status" value="1"/>
</dbReference>
<dbReference type="InterPro" id="IPR018294">
    <property type="entry name" value="ISPD_synthase_CS"/>
</dbReference>
<dbReference type="EMBL" id="UINC01045179">
    <property type="protein sequence ID" value="SVB51621.1"/>
    <property type="molecule type" value="Genomic_DNA"/>
</dbReference>
<reference evidence="7" key="1">
    <citation type="submission" date="2018-05" db="EMBL/GenBank/DDBJ databases">
        <authorList>
            <person name="Lanie J.A."/>
            <person name="Ng W.-L."/>
            <person name="Kazmierczak K.M."/>
            <person name="Andrzejewski T.M."/>
            <person name="Davidsen T.M."/>
            <person name="Wayne K.J."/>
            <person name="Tettelin H."/>
            <person name="Glass J.I."/>
            <person name="Rusch D."/>
            <person name="Podicherti R."/>
            <person name="Tsui H.-C.T."/>
            <person name="Winkler M.E."/>
        </authorList>
    </citation>
    <scope>NUCLEOTIDE SEQUENCE</scope>
</reference>
<dbReference type="InterPro" id="IPR029044">
    <property type="entry name" value="Nucleotide-diphossugar_trans"/>
</dbReference>
<gene>
    <name evidence="7" type="ORF">METZ01_LOCUS204475</name>
</gene>
<dbReference type="GO" id="GO:0050518">
    <property type="term" value="F:2-C-methyl-D-erythritol 4-phosphate cytidylyltransferase activity"/>
    <property type="evidence" value="ECO:0007669"/>
    <property type="project" value="UniProtKB-EC"/>
</dbReference>
<keyword evidence="4" id="KW-0808">Transferase</keyword>
<dbReference type="InterPro" id="IPR034683">
    <property type="entry name" value="IspD/TarI"/>
</dbReference>
<evidence type="ECO:0000313" key="7">
    <source>
        <dbReference type="EMBL" id="SVB51621.1"/>
    </source>
</evidence>
<dbReference type="FunFam" id="3.90.550.10:FF:000003">
    <property type="entry name" value="2-C-methyl-D-erythritol 4-phosphate cytidylyltransferase"/>
    <property type="match status" value="1"/>
</dbReference>
<keyword evidence="5" id="KW-0548">Nucleotidyltransferase</keyword>
<evidence type="ECO:0000256" key="5">
    <source>
        <dbReference type="ARBA" id="ARBA00022695"/>
    </source>
</evidence>
<dbReference type="SUPFAM" id="SSF53448">
    <property type="entry name" value="Nucleotide-diphospho-sugar transferases"/>
    <property type="match status" value="1"/>
</dbReference>
<dbReference type="UniPathway" id="UPA00056">
    <property type="reaction ID" value="UER00093"/>
</dbReference>
<dbReference type="HAMAP" id="MF_00108">
    <property type="entry name" value="IspD"/>
    <property type="match status" value="1"/>
</dbReference>
<proteinExistence type="inferred from homology"/>
<comment type="pathway">
    <text evidence="1">Isoprenoid biosynthesis; isopentenyl diphosphate biosynthesis via DXP pathway; isopentenyl diphosphate from 1-deoxy-D-xylulose 5-phosphate: step 2/6.</text>
</comment>
<evidence type="ECO:0000256" key="2">
    <source>
        <dbReference type="ARBA" id="ARBA00009789"/>
    </source>
</evidence>
<accession>A0A382ENS7</accession>
<dbReference type="PANTHER" id="PTHR32125">
    <property type="entry name" value="2-C-METHYL-D-ERYTHRITOL 4-PHOSPHATE CYTIDYLYLTRANSFERASE, CHLOROPLASTIC"/>
    <property type="match status" value="1"/>
</dbReference>
<organism evidence="7">
    <name type="scientific">marine metagenome</name>
    <dbReference type="NCBI Taxonomy" id="408172"/>
    <lineage>
        <taxon>unclassified sequences</taxon>
        <taxon>metagenomes</taxon>
        <taxon>ecological metagenomes</taxon>
    </lineage>
</organism>
<dbReference type="InterPro" id="IPR001228">
    <property type="entry name" value="IspD"/>
</dbReference>
<protein>
    <recommendedName>
        <fullName evidence="3">2-C-methyl-D-erythritol 4-phosphate cytidylyltransferase</fullName>
        <ecNumber evidence="3">2.7.7.60</ecNumber>
    </recommendedName>
</protein>